<gene>
    <name evidence="2" type="ORF">PR048_011518</name>
</gene>
<protein>
    <submittedName>
        <fullName evidence="2">Uncharacterized protein</fullName>
    </submittedName>
</protein>
<feature type="region of interest" description="Disordered" evidence="1">
    <location>
        <begin position="48"/>
        <end position="67"/>
    </location>
</feature>
<organism evidence="2 3">
    <name type="scientific">Dryococelus australis</name>
    <dbReference type="NCBI Taxonomy" id="614101"/>
    <lineage>
        <taxon>Eukaryota</taxon>
        <taxon>Metazoa</taxon>
        <taxon>Ecdysozoa</taxon>
        <taxon>Arthropoda</taxon>
        <taxon>Hexapoda</taxon>
        <taxon>Insecta</taxon>
        <taxon>Pterygota</taxon>
        <taxon>Neoptera</taxon>
        <taxon>Polyneoptera</taxon>
        <taxon>Phasmatodea</taxon>
        <taxon>Verophasmatodea</taxon>
        <taxon>Anareolatae</taxon>
        <taxon>Phasmatidae</taxon>
        <taxon>Eurycanthinae</taxon>
        <taxon>Dryococelus</taxon>
    </lineage>
</organism>
<evidence type="ECO:0000313" key="2">
    <source>
        <dbReference type="EMBL" id="KAJ8885321.1"/>
    </source>
</evidence>
<proteinExistence type="predicted"/>
<sequence length="240" mass="27586">MTDLLSTKFKFCWMTQAQKAFDEVQAQFIRCHIVMHIDPQNYRCKPNRGRGNAVPVGRTMTAPDEPSRNITVTRGCVLQYQYVQTCQLPKKKKSRRHDGMERQSVTNLFSRWTKANAVSNTCISVHKKNVETAMQENEYQTSHNTSISPQSQPHREAKSGPQSTVQVEDRRRLRAVQYALSQRPGWYAPKSDHSNGGNTHCLHTRERVTPAGQTKKWEPALTTETELQIQREKCIKDACR</sequence>
<dbReference type="EMBL" id="JARBHB010000004">
    <property type="protein sequence ID" value="KAJ8885321.1"/>
    <property type="molecule type" value="Genomic_DNA"/>
</dbReference>
<feature type="region of interest" description="Disordered" evidence="1">
    <location>
        <begin position="137"/>
        <end position="170"/>
    </location>
</feature>
<reference evidence="2 3" key="1">
    <citation type="submission" date="2023-02" db="EMBL/GenBank/DDBJ databases">
        <title>LHISI_Scaffold_Assembly.</title>
        <authorList>
            <person name="Stuart O.P."/>
            <person name="Cleave R."/>
            <person name="Magrath M.J.L."/>
            <person name="Mikheyev A.S."/>
        </authorList>
    </citation>
    <scope>NUCLEOTIDE SEQUENCE [LARGE SCALE GENOMIC DNA]</scope>
    <source>
        <strain evidence="2">Daus_M_001</strain>
        <tissue evidence="2">Leg muscle</tissue>
    </source>
</reference>
<comment type="caution">
    <text evidence="2">The sequence shown here is derived from an EMBL/GenBank/DDBJ whole genome shotgun (WGS) entry which is preliminary data.</text>
</comment>
<evidence type="ECO:0000313" key="3">
    <source>
        <dbReference type="Proteomes" id="UP001159363"/>
    </source>
</evidence>
<evidence type="ECO:0000256" key="1">
    <source>
        <dbReference type="SAM" id="MobiDB-lite"/>
    </source>
</evidence>
<feature type="compositionally biased region" description="Polar residues" evidence="1">
    <location>
        <begin position="137"/>
        <end position="152"/>
    </location>
</feature>
<name>A0ABQ9HMJ8_9NEOP</name>
<dbReference type="Proteomes" id="UP001159363">
    <property type="component" value="Chromosome X"/>
</dbReference>
<keyword evidence="3" id="KW-1185">Reference proteome</keyword>
<accession>A0ABQ9HMJ8</accession>